<comment type="caution">
    <text evidence="1">The sequence shown here is derived from an EMBL/GenBank/DDBJ whole genome shotgun (WGS) entry which is preliminary data.</text>
</comment>
<dbReference type="Proteomes" id="UP000626109">
    <property type="component" value="Unassembled WGS sequence"/>
</dbReference>
<feature type="non-terminal residue" evidence="1">
    <location>
        <position position="1"/>
    </location>
</feature>
<proteinExistence type="predicted"/>
<evidence type="ECO:0000313" key="1">
    <source>
        <dbReference type="EMBL" id="CAE8668222.1"/>
    </source>
</evidence>
<protein>
    <submittedName>
        <fullName evidence="1">Uncharacterized protein</fullName>
    </submittedName>
</protein>
<organism evidence="1 2">
    <name type="scientific">Polarella glacialis</name>
    <name type="common">Dinoflagellate</name>
    <dbReference type="NCBI Taxonomy" id="89957"/>
    <lineage>
        <taxon>Eukaryota</taxon>
        <taxon>Sar</taxon>
        <taxon>Alveolata</taxon>
        <taxon>Dinophyceae</taxon>
        <taxon>Suessiales</taxon>
        <taxon>Suessiaceae</taxon>
        <taxon>Polarella</taxon>
    </lineage>
</organism>
<sequence length="67" mass="7551">TWLQFKQVQEFLAGQLRRGIGHRHRGRLAFSDVVRTAEAETTSSGSLEGLLARVDNSLLRELRAESE</sequence>
<reference evidence="1" key="1">
    <citation type="submission" date="2021-02" db="EMBL/GenBank/DDBJ databases">
        <authorList>
            <person name="Dougan E. K."/>
            <person name="Rhodes N."/>
            <person name="Thang M."/>
            <person name="Chan C."/>
        </authorList>
    </citation>
    <scope>NUCLEOTIDE SEQUENCE</scope>
</reference>
<accession>A0A813J893</accession>
<gene>
    <name evidence="1" type="ORF">PGLA2088_LOCUS16856</name>
</gene>
<feature type="non-terminal residue" evidence="1">
    <location>
        <position position="67"/>
    </location>
</feature>
<dbReference type="AlphaFoldDB" id="A0A813J893"/>
<evidence type="ECO:0000313" key="2">
    <source>
        <dbReference type="Proteomes" id="UP000626109"/>
    </source>
</evidence>
<dbReference type="EMBL" id="CAJNNW010021610">
    <property type="protein sequence ID" value="CAE8668222.1"/>
    <property type="molecule type" value="Genomic_DNA"/>
</dbReference>
<name>A0A813J893_POLGL</name>